<evidence type="ECO:0000313" key="5">
    <source>
        <dbReference type="Proteomes" id="UP000251571"/>
    </source>
</evidence>
<dbReference type="Proteomes" id="UP000245839">
    <property type="component" value="Unassembled WGS sequence"/>
</dbReference>
<accession>A0A2Y9ADV2</accession>
<gene>
    <name evidence="2" type="ORF">BCF38_102276</name>
    <name evidence="3" type="ORF">SAMN05421539_102276</name>
</gene>
<dbReference type="EMBL" id="QGDJ01000002">
    <property type="protein sequence ID" value="PWJ21028.1"/>
    <property type="molecule type" value="Genomic_DNA"/>
</dbReference>
<keyword evidence="1" id="KW-0812">Transmembrane</keyword>
<feature type="transmembrane region" description="Helical" evidence="1">
    <location>
        <begin position="101"/>
        <end position="121"/>
    </location>
</feature>
<dbReference type="RefSeq" id="WP_109563382.1">
    <property type="nucleotide sequence ID" value="NZ_QGDJ01000002.1"/>
</dbReference>
<dbReference type="OrthoDB" id="196672at2"/>
<dbReference type="Proteomes" id="UP000251571">
    <property type="component" value="Unassembled WGS sequence"/>
</dbReference>
<keyword evidence="1" id="KW-1133">Transmembrane helix</keyword>
<organism evidence="3 5">
    <name type="scientific">Jannaschia seohaensis</name>
    <dbReference type="NCBI Taxonomy" id="475081"/>
    <lineage>
        <taxon>Bacteria</taxon>
        <taxon>Pseudomonadati</taxon>
        <taxon>Pseudomonadota</taxon>
        <taxon>Alphaproteobacteria</taxon>
        <taxon>Rhodobacterales</taxon>
        <taxon>Roseobacteraceae</taxon>
        <taxon>Jannaschia</taxon>
    </lineage>
</organism>
<name>A0A2Y9ADV2_9RHOB</name>
<sequence>MPSKAVDAVWHLHLTHTRDHWQRFVPQALGGRDVHHEPGAPAGHSADYSDTLRRYEREFGEGPPKGIWARSGRVGGWVGLLFGGAWTAAWVGGVLAAGQSLVALLGGAVGLWIVLASLGRAMPSLGPAPRVG</sequence>
<evidence type="ECO:0000313" key="3">
    <source>
        <dbReference type="EMBL" id="SSA41438.1"/>
    </source>
</evidence>
<evidence type="ECO:0000313" key="4">
    <source>
        <dbReference type="Proteomes" id="UP000245839"/>
    </source>
</evidence>
<feature type="transmembrane region" description="Helical" evidence="1">
    <location>
        <begin position="74"/>
        <end position="95"/>
    </location>
</feature>
<dbReference type="EMBL" id="UETC01000002">
    <property type="protein sequence ID" value="SSA41438.1"/>
    <property type="molecule type" value="Genomic_DNA"/>
</dbReference>
<reference evidence="3 5" key="1">
    <citation type="submission" date="2016-10" db="EMBL/GenBank/DDBJ databases">
        <authorList>
            <person name="Cai Z."/>
        </authorList>
    </citation>
    <scope>NUCLEOTIDE SEQUENCE [LARGE SCALE GENOMIC DNA]</scope>
    <source>
        <strain evidence="3 5">DSM 25227</strain>
    </source>
</reference>
<keyword evidence="1" id="KW-0472">Membrane</keyword>
<evidence type="ECO:0000313" key="2">
    <source>
        <dbReference type="EMBL" id="PWJ21028.1"/>
    </source>
</evidence>
<evidence type="ECO:0000256" key="1">
    <source>
        <dbReference type="SAM" id="Phobius"/>
    </source>
</evidence>
<dbReference type="AlphaFoldDB" id="A0A2Y9ADV2"/>
<keyword evidence="4" id="KW-1185">Reference proteome</keyword>
<reference evidence="2 4" key="2">
    <citation type="submission" date="2018-03" db="EMBL/GenBank/DDBJ databases">
        <title>Genomic Encyclopedia of Archaeal and Bacterial Type Strains, Phase II (KMG-II): from individual species to whole genera.</title>
        <authorList>
            <person name="Goeker M."/>
        </authorList>
    </citation>
    <scope>NUCLEOTIDE SEQUENCE [LARGE SCALE GENOMIC DNA]</scope>
    <source>
        <strain evidence="2 4">DSM 25227</strain>
    </source>
</reference>
<protein>
    <submittedName>
        <fullName evidence="3">Uncharacterized protein</fullName>
    </submittedName>
</protein>
<proteinExistence type="predicted"/>